<keyword evidence="2" id="KW-1185">Reference proteome</keyword>
<organism evidence="1 2">
    <name type="scientific">Streptomyces luteosporeus</name>
    <dbReference type="NCBI Taxonomy" id="173856"/>
    <lineage>
        <taxon>Bacteria</taxon>
        <taxon>Bacillati</taxon>
        <taxon>Actinomycetota</taxon>
        <taxon>Actinomycetes</taxon>
        <taxon>Kitasatosporales</taxon>
        <taxon>Streptomycetaceae</taxon>
        <taxon>Streptomyces</taxon>
    </lineage>
</organism>
<comment type="caution">
    <text evidence="1">The sequence shown here is derived from an EMBL/GenBank/DDBJ whole genome shotgun (WGS) entry which is preliminary data.</text>
</comment>
<protein>
    <submittedName>
        <fullName evidence="1">Uncharacterized protein</fullName>
    </submittedName>
</protein>
<dbReference type="Proteomes" id="UP001500886">
    <property type="component" value="Unassembled WGS sequence"/>
</dbReference>
<dbReference type="RefSeq" id="WP_344437438.1">
    <property type="nucleotide sequence ID" value="NZ_BAAASL010000019.1"/>
</dbReference>
<reference evidence="2" key="1">
    <citation type="journal article" date="2019" name="Int. J. Syst. Evol. Microbiol.">
        <title>The Global Catalogue of Microorganisms (GCM) 10K type strain sequencing project: providing services to taxonomists for standard genome sequencing and annotation.</title>
        <authorList>
            <consortium name="The Broad Institute Genomics Platform"/>
            <consortium name="The Broad Institute Genome Sequencing Center for Infectious Disease"/>
            <person name="Wu L."/>
            <person name="Ma J."/>
        </authorList>
    </citation>
    <scope>NUCLEOTIDE SEQUENCE [LARGE SCALE GENOMIC DNA]</scope>
    <source>
        <strain evidence="2">JCM 4542</strain>
    </source>
</reference>
<evidence type="ECO:0000313" key="1">
    <source>
        <dbReference type="EMBL" id="GAA2722080.1"/>
    </source>
</evidence>
<proteinExistence type="predicted"/>
<gene>
    <name evidence="1" type="ORF">GCM10010315_46440</name>
</gene>
<name>A0ABP6GE20_9ACTN</name>
<sequence length="239" mass="25451">MRSPVDYRRIAHAMAAGPAAAGELYEAAALALTEIAAGRRTLRAVRHPLGFLCLPVEREADRGVCVHVFDDDARRAAPALTTSPVHAHSWDLASCVLYGEVGNVRALVREDAHDPTHRLYEVRSTAPAAVGAPAWNDTPAVDEIRPTPRLVRCTSDPQETSTAGEVYRLAAGQFHATVVPAGTRAATLLLGRTRPGGADLTVGPVHGTAHRVVRQTCDAATTARTARTVLRRIHGHHGG</sequence>
<dbReference type="EMBL" id="BAAASL010000019">
    <property type="protein sequence ID" value="GAA2722080.1"/>
    <property type="molecule type" value="Genomic_DNA"/>
</dbReference>
<accession>A0ABP6GE20</accession>
<evidence type="ECO:0000313" key="2">
    <source>
        <dbReference type="Proteomes" id="UP001500886"/>
    </source>
</evidence>